<keyword evidence="6" id="KW-1133">Transmembrane helix</keyword>
<dbReference type="Pfam" id="PF11051">
    <property type="entry name" value="Mannosyl_trans3"/>
    <property type="match status" value="1"/>
</dbReference>
<dbReference type="EMBL" id="QXHD01000004">
    <property type="protein sequence ID" value="NEZ57049.1"/>
    <property type="molecule type" value="Genomic_DNA"/>
</dbReference>
<keyword evidence="11" id="KW-1185">Reference proteome</keyword>
<evidence type="ECO:0000313" key="11">
    <source>
        <dbReference type="Proteomes" id="UP000481033"/>
    </source>
</evidence>
<evidence type="ECO:0000313" key="10">
    <source>
        <dbReference type="EMBL" id="NEZ57049.1"/>
    </source>
</evidence>
<comment type="caution">
    <text evidence="10">The sequence shown here is derived from an EMBL/GenBank/DDBJ whole genome shotgun (WGS) entry which is preliminary data.</text>
</comment>
<keyword evidence="7" id="KW-0333">Golgi apparatus</keyword>
<proteinExistence type="predicted"/>
<dbReference type="SUPFAM" id="SSF53448">
    <property type="entry name" value="Nucleotide-diphospho-sugar transferases"/>
    <property type="match status" value="1"/>
</dbReference>
<dbReference type="AlphaFoldDB" id="A0A6M0RLM4"/>
<dbReference type="Proteomes" id="UP000481033">
    <property type="component" value="Unassembled WGS sequence"/>
</dbReference>
<evidence type="ECO:0000256" key="5">
    <source>
        <dbReference type="ARBA" id="ARBA00022968"/>
    </source>
</evidence>
<evidence type="ECO:0000256" key="9">
    <source>
        <dbReference type="ARBA" id="ARBA00037847"/>
    </source>
</evidence>
<dbReference type="InterPro" id="IPR029044">
    <property type="entry name" value="Nucleotide-diphossugar_trans"/>
</dbReference>
<keyword evidence="5" id="KW-0735">Signal-anchor</keyword>
<accession>A0A6M0RLM4</accession>
<evidence type="ECO:0000256" key="3">
    <source>
        <dbReference type="ARBA" id="ARBA00022679"/>
    </source>
</evidence>
<evidence type="ECO:0000256" key="1">
    <source>
        <dbReference type="ARBA" id="ARBA00004394"/>
    </source>
</evidence>
<evidence type="ECO:0008006" key="12">
    <source>
        <dbReference type="Google" id="ProtNLM"/>
    </source>
</evidence>
<dbReference type="RefSeq" id="WP_163699060.1">
    <property type="nucleotide sequence ID" value="NZ_QXHD01000004.1"/>
</dbReference>
<organism evidence="10 11">
    <name type="scientific">Adonisia turfae CCMR0081</name>
    <dbReference type="NCBI Taxonomy" id="2292702"/>
    <lineage>
        <taxon>Bacteria</taxon>
        <taxon>Bacillati</taxon>
        <taxon>Cyanobacteriota</taxon>
        <taxon>Adonisia</taxon>
        <taxon>Adonisia turfae</taxon>
    </lineage>
</organism>
<keyword evidence="3" id="KW-0808">Transferase</keyword>
<dbReference type="PANTHER" id="PTHR31646">
    <property type="entry name" value="ALPHA-1,2-MANNOSYLTRANSFERASE MNN2"/>
    <property type="match status" value="1"/>
</dbReference>
<evidence type="ECO:0000256" key="7">
    <source>
        <dbReference type="ARBA" id="ARBA00023034"/>
    </source>
</evidence>
<keyword evidence="8" id="KW-0472">Membrane</keyword>
<sequence length="325" mass="37600">MNDLLEYKIDASNAANLFNEQVKAPAPEMKDFSGRGFVICAGGPYLESAYVVVRLLRHYGATLPIEIWHAGEDEIPAWARPAFMEHDVSLHDIMDCCKNRPLKQMRGFPIKTAAILHSQLREVMLIDADCFPVCNLEFLFDTKEYQENRAIFFPDYQRHILLPGKPVWDHVGMPYNGDTEFETGLLLFDKVACWKALNLAEWMNLGSEFWYQHAMGDKDTFYLSWRKLNHPYFLAPDCSRVPTVLSRHYWTGKKHLADHRTGTSKYTVPYKKGIFTSYLSPYKGRPVYKDLIDECLQRFVNSNYGLHIKFLDALKTYKDASESSQ</sequence>
<evidence type="ECO:0000256" key="4">
    <source>
        <dbReference type="ARBA" id="ARBA00022692"/>
    </source>
</evidence>
<name>A0A6M0RLM4_9CYAN</name>
<dbReference type="InterPro" id="IPR022751">
    <property type="entry name" value="Alpha_mannosyltransferase"/>
</dbReference>
<dbReference type="PANTHER" id="PTHR31646:SF1">
    <property type="entry name" value="ALPHA-1,2-MANNOSYLTRANSFERASE MNN2"/>
    <property type="match status" value="1"/>
</dbReference>
<dbReference type="GO" id="GO:0016020">
    <property type="term" value="C:membrane"/>
    <property type="evidence" value="ECO:0007669"/>
    <property type="project" value="UniProtKB-SubCell"/>
</dbReference>
<dbReference type="GO" id="GO:0012505">
    <property type="term" value="C:endomembrane system"/>
    <property type="evidence" value="ECO:0007669"/>
    <property type="project" value="UniProtKB-SubCell"/>
</dbReference>
<dbReference type="Gene3D" id="3.90.550.10">
    <property type="entry name" value="Spore Coat Polysaccharide Biosynthesis Protein SpsA, Chain A"/>
    <property type="match status" value="1"/>
</dbReference>
<comment type="subcellular location">
    <subcellularLocation>
        <location evidence="9">Endomembrane system</location>
        <topology evidence="9">Single-pass membrane protein</topology>
    </subcellularLocation>
    <subcellularLocation>
        <location evidence="1">Golgi apparatus membrane</location>
    </subcellularLocation>
    <subcellularLocation>
        <location evidence="2">Membrane</location>
        <topology evidence="2">Single-pass type II membrane protein</topology>
    </subcellularLocation>
</comment>
<evidence type="ECO:0000256" key="6">
    <source>
        <dbReference type="ARBA" id="ARBA00022989"/>
    </source>
</evidence>
<protein>
    <recommendedName>
        <fullName evidence="12">Glycosyl transferase</fullName>
    </recommendedName>
</protein>
<gene>
    <name evidence="10" type="ORF">DXZ20_15455</name>
</gene>
<reference evidence="10 11" key="1">
    <citation type="journal article" date="2020" name="Microb. Ecol.">
        <title>Ecogenomics of the Marine Benthic Filamentous Cyanobacterium Adonisia.</title>
        <authorList>
            <person name="Walter J.M."/>
            <person name="Coutinho F.H."/>
            <person name="Leomil L."/>
            <person name="Hargreaves P.I."/>
            <person name="Campeao M.E."/>
            <person name="Vieira V.V."/>
            <person name="Silva B.S."/>
            <person name="Fistarol G.O."/>
            <person name="Salomon P.S."/>
            <person name="Sawabe T."/>
            <person name="Mino S."/>
            <person name="Hosokawa M."/>
            <person name="Miyashita H."/>
            <person name="Maruyama F."/>
            <person name="van Verk M.C."/>
            <person name="Dutilh B.E."/>
            <person name="Thompson C.C."/>
            <person name="Thompson F.L."/>
        </authorList>
    </citation>
    <scope>NUCLEOTIDE SEQUENCE [LARGE SCALE GENOMIC DNA]</scope>
    <source>
        <strain evidence="10 11">CCMR0081</strain>
    </source>
</reference>
<keyword evidence="4" id="KW-0812">Transmembrane</keyword>
<dbReference type="GO" id="GO:0000026">
    <property type="term" value="F:alpha-1,2-mannosyltransferase activity"/>
    <property type="evidence" value="ECO:0007669"/>
    <property type="project" value="TreeGrafter"/>
</dbReference>
<dbReference type="GO" id="GO:0046354">
    <property type="term" value="P:mannan biosynthetic process"/>
    <property type="evidence" value="ECO:0007669"/>
    <property type="project" value="TreeGrafter"/>
</dbReference>
<evidence type="ECO:0000256" key="2">
    <source>
        <dbReference type="ARBA" id="ARBA00004606"/>
    </source>
</evidence>
<evidence type="ECO:0000256" key="8">
    <source>
        <dbReference type="ARBA" id="ARBA00023136"/>
    </source>
</evidence>